<evidence type="ECO:0000313" key="3">
    <source>
        <dbReference type="Proteomes" id="UP001560045"/>
    </source>
</evidence>
<keyword evidence="3" id="KW-1185">Reference proteome</keyword>
<gene>
    <name evidence="2" type="ORF">ABQ292_06910</name>
</gene>
<dbReference type="PIRSF" id="PIRSF002741">
    <property type="entry name" value="MppA"/>
    <property type="match status" value="1"/>
</dbReference>
<dbReference type="PANTHER" id="PTHR30290:SF83">
    <property type="entry name" value="ABC TRANSPORTER SUBSTRATE-BINDING PROTEIN"/>
    <property type="match status" value="1"/>
</dbReference>
<dbReference type="RefSeq" id="WP_369204615.1">
    <property type="nucleotide sequence ID" value="NZ_JBFNXQ010000014.1"/>
</dbReference>
<dbReference type="Proteomes" id="UP001560045">
    <property type="component" value="Unassembled WGS sequence"/>
</dbReference>
<sequence length="606" mass="62720">MDSTRERSSGSTSTRLPGRRPAWLRGTARRVLALAGVVVLVVVLAVSCGGARDGAATVPVLGDGPDAGVDGVRSASDATGGTLRVVTGEIDSLDPQRSYQPGVWNLMRLYTRTLVTYSSEPGSTGDLVPDLATDRGTTTDGGLTWAFTIREGARFENGRAITSRDVKYGIERSFASDVVVGGPTYVVDLLDDPANPYAGPYQDEAPDRLGLAAVETPDDLTVVFRLRTARPDFPHVLALPSSSPVPVENDTGADYGRDPVSSGPYAVTSVDAETGIVLDRNPQWDRAADPIRSALPDRVVVRTGMSNLERDQALLAGSADVDVSGMGVHAATTSRLAEGAGGEVPLADRVDDVTSGAVRMLALPTDVAPMGNADCRAAVVAAIDRRAVQDVLGGGDNAVRTSQLWPRALAGGPEEPDPGPDLDAARAALAACGQPEGFSTVLAVPDAGTSIEVAEEVSGQLAAVGIDARVTPLPAASFYATDVGSPDNVARNGYGIVLATWSADFPTPSSFLVPLADGRSVSAVGNTNYARLTDPALSGLVDAARQAADPGAARTAWAEVATAARATDAYVPLVETRLQLLAGQRLRNGVVMLPYAGYDLATAGVR</sequence>
<dbReference type="InterPro" id="IPR039424">
    <property type="entry name" value="SBP_5"/>
</dbReference>
<organism evidence="2 3">
    <name type="scientific">Geodermatophilus maliterrae</name>
    <dbReference type="NCBI Taxonomy" id="3162531"/>
    <lineage>
        <taxon>Bacteria</taxon>
        <taxon>Bacillati</taxon>
        <taxon>Actinomycetota</taxon>
        <taxon>Actinomycetes</taxon>
        <taxon>Geodermatophilales</taxon>
        <taxon>Geodermatophilaceae</taxon>
        <taxon>Geodermatophilus</taxon>
    </lineage>
</organism>
<dbReference type="SUPFAM" id="SSF53850">
    <property type="entry name" value="Periplasmic binding protein-like II"/>
    <property type="match status" value="1"/>
</dbReference>
<dbReference type="InterPro" id="IPR030678">
    <property type="entry name" value="Peptide/Ni-bd"/>
</dbReference>
<dbReference type="Gene3D" id="3.40.190.10">
    <property type="entry name" value="Periplasmic binding protein-like II"/>
    <property type="match status" value="1"/>
</dbReference>
<evidence type="ECO:0000259" key="1">
    <source>
        <dbReference type="Pfam" id="PF00496"/>
    </source>
</evidence>
<dbReference type="PANTHER" id="PTHR30290">
    <property type="entry name" value="PERIPLASMIC BINDING COMPONENT OF ABC TRANSPORTER"/>
    <property type="match status" value="1"/>
</dbReference>
<accession>A0ABV3XD85</accession>
<feature type="domain" description="Solute-binding protein family 5" evidence="1">
    <location>
        <begin position="127"/>
        <end position="518"/>
    </location>
</feature>
<evidence type="ECO:0000313" key="2">
    <source>
        <dbReference type="EMBL" id="MEX5718098.1"/>
    </source>
</evidence>
<dbReference type="EMBL" id="JBFNXQ010000014">
    <property type="protein sequence ID" value="MEX5718098.1"/>
    <property type="molecule type" value="Genomic_DNA"/>
</dbReference>
<protein>
    <submittedName>
        <fullName evidence="2">ABC transporter substrate-binding protein</fullName>
    </submittedName>
</protein>
<dbReference type="CDD" id="cd08506">
    <property type="entry name" value="PBP2_clavulanate_OppA2"/>
    <property type="match status" value="1"/>
</dbReference>
<dbReference type="Pfam" id="PF00496">
    <property type="entry name" value="SBP_bac_5"/>
    <property type="match status" value="1"/>
</dbReference>
<dbReference type="InterPro" id="IPR000914">
    <property type="entry name" value="SBP_5_dom"/>
</dbReference>
<comment type="caution">
    <text evidence="2">The sequence shown here is derived from an EMBL/GenBank/DDBJ whole genome shotgun (WGS) entry which is preliminary data.</text>
</comment>
<proteinExistence type="predicted"/>
<name>A0ABV3XD85_9ACTN</name>
<reference evidence="2 3" key="1">
    <citation type="submission" date="2024-06" db="EMBL/GenBank/DDBJ databases">
        <title>Draft genome sequence of Geodermatophilus badlandi, a novel member of the Geodermatophilaceae isolated from badland sedimentary rocks in the Red desert, Wyoming, USA.</title>
        <authorList>
            <person name="Ben Tekaya S."/>
            <person name="Nouioui I."/>
            <person name="Flores G.M."/>
            <person name="Shaal M.N."/>
            <person name="Bredoire F."/>
            <person name="Basile F."/>
            <person name="Van Diepen L."/>
            <person name="Ward N.L."/>
        </authorList>
    </citation>
    <scope>NUCLEOTIDE SEQUENCE [LARGE SCALE GENOMIC DNA]</scope>
    <source>
        <strain evidence="2 3">WL48A</strain>
    </source>
</reference>
<dbReference type="Gene3D" id="3.10.105.10">
    <property type="entry name" value="Dipeptide-binding Protein, Domain 3"/>
    <property type="match status" value="1"/>
</dbReference>